<dbReference type="PANTHER" id="PTHR46558">
    <property type="entry name" value="TRACRIPTIONAL REGULATORY PROTEIN-RELATED-RELATED"/>
    <property type="match status" value="1"/>
</dbReference>
<dbReference type="InterPro" id="IPR001387">
    <property type="entry name" value="Cro/C1-type_HTH"/>
</dbReference>
<feature type="domain" description="HTH cro/C1-type" evidence="2">
    <location>
        <begin position="6"/>
        <end position="60"/>
    </location>
</feature>
<evidence type="ECO:0000259" key="2">
    <source>
        <dbReference type="PROSITE" id="PS50943"/>
    </source>
</evidence>
<evidence type="ECO:0000256" key="1">
    <source>
        <dbReference type="ARBA" id="ARBA00023125"/>
    </source>
</evidence>
<sequence length="97" mass="11009">MFSTRIRSIREGKSLHQIDVAELAKVTLQTYQKWESGKTEPKATQIEMLAKGLGVPIEALFKDTNVSVGDETKHKLIEAEKLNDEEKKCLNMFLEAM</sequence>
<dbReference type="GO" id="GO:0003677">
    <property type="term" value="F:DNA binding"/>
    <property type="evidence" value="ECO:0007669"/>
    <property type="project" value="UniProtKB-KW"/>
</dbReference>
<gene>
    <name evidence="3" type="ORF">BCV19_23605</name>
</gene>
<dbReference type="Pfam" id="PF01381">
    <property type="entry name" value="HTH_3"/>
    <property type="match status" value="1"/>
</dbReference>
<accession>A0A2N7CJ19</accession>
<proteinExistence type="predicted"/>
<dbReference type="RefSeq" id="WP_102481854.1">
    <property type="nucleotide sequence ID" value="NZ_MCSW01000051.1"/>
</dbReference>
<dbReference type="Gene3D" id="1.10.260.40">
    <property type="entry name" value="lambda repressor-like DNA-binding domains"/>
    <property type="match status" value="1"/>
</dbReference>
<protein>
    <recommendedName>
        <fullName evidence="2">HTH cro/C1-type domain-containing protein</fullName>
    </recommendedName>
</protein>
<dbReference type="SMART" id="SM00530">
    <property type="entry name" value="HTH_XRE"/>
    <property type="match status" value="1"/>
</dbReference>
<dbReference type="EMBL" id="MCSW01000051">
    <property type="protein sequence ID" value="PMF30566.1"/>
    <property type="molecule type" value="Genomic_DNA"/>
</dbReference>
<feature type="non-terminal residue" evidence="3">
    <location>
        <position position="97"/>
    </location>
</feature>
<comment type="caution">
    <text evidence="3">The sequence shown here is derived from an EMBL/GenBank/DDBJ whole genome shotgun (WGS) entry which is preliminary data.</text>
</comment>
<dbReference type="CDD" id="cd00093">
    <property type="entry name" value="HTH_XRE"/>
    <property type="match status" value="1"/>
</dbReference>
<evidence type="ECO:0000313" key="4">
    <source>
        <dbReference type="Proteomes" id="UP000235405"/>
    </source>
</evidence>
<dbReference type="PROSITE" id="PS50943">
    <property type="entry name" value="HTH_CROC1"/>
    <property type="match status" value="1"/>
</dbReference>
<evidence type="ECO:0000313" key="3">
    <source>
        <dbReference type="EMBL" id="PMF30566.1"/>
    </source>
</evidence>
<name>A0A2N7CJ19_VIBSP</name>
<dbReference type="InterPro" id="IPR010982">
    <property type="entry name" value="Lambda_DNA-bd_dom_sf"/>
</dbReference>
<keyword evidence="1" id="KW-0238">DNA-binding</keyword>
<organism evidence="3 4">
    <name type="scientific">Vibrio splendidus</name>
    <dbReference type="NCBI Taxonomy" id="29497"/>
    <lineage>
        <taxon>Bacteria</taxon>
        <taxon>Pseudomonadati</taxon>
        <taxon>Pseudomonadota</taxon>
        <taxon>Gammaproteobacteria</taxon>
        <taxon>Vibrionales</taxon>
        <taxon>Vibrionaceae</taxon>
        <taxon>Vibrio</taxon>
    </lineage>
</organism>
<dbReference type="PANTHER" id="PTHR46558:SF4">
    <property type="entry name" value="DNA-BIDING PHAGE PROTEIN"/>
    <property type="match status" value="1"/>
</dbReference>
<dbReference type="AlphaFoldDB" id="A0A2N7CJ19"/>
<dbReference type="Proteomes" id="UP000235405">
    <property type="component" value="Unassembled WGS sequence"/>
</dbReference>
<reference evidence="4" key="1">
    <citation type="submission" date="2016-07" db="EMBL/GenBank/DDBJ databases">
        <title>Nontailed viruses are major unrecognized killers of bacteria in the ocean.</title>
        <authorList>
            <person name="Kauffman K."/>
            <person name="Hussain F."/>
            <person name="Yang J."/>
            <person name="Arevalo P."/>
            <person name="Brown J."/>
            <person name="Cutler M."/>
            <person name="Kelly L."/>
            <person name="Polz M.F."/>
        </authorList>
    </citation>
    <scope>NUCLEOTIDE SEQUENCE [LARGE SCALE GENOMIC DNA]</scope>
    <source>
        <strain evidence="4">10N.286.54.F3</strain>
    </source>
</reference>
<dbReference type="SUPFAM" id="SSF47413">
    <property type="entry name" value="lambda repressor-like DNA-binding domains"/>
    <property type="match status" value="1"/>
</dbReference>